<evidence type="ECO:0000256" key="2">
    <source>
        <dbReference type="HAMAP-Rule" id="MF_00048"/>
    </source>
</evidence>
<dbReference type="GO" id="GO:0003676">
    <property type="term" value="F:nucleic acid binding"/>
    <property type="evidence" value="ECO:0007669"/>
    <property type="project" value="InterPro"/>
</dbReference>
<proteinExistence type="inferred from homology"/>
<dbReference type="SUPFAM" id="SSF52980">
    <property type="entry name" value="Restriction endonuclease-like"/>
    <property type="match status" value="1"/>
</dbReference>
<dbReference type="Gene3D" id="3.40.1350.10">
    <property type="match status" value="1"/>
</dbReference>
<dbReference type="AlphaFoldDB" id="A0A1C9WC68"/>
<dbReference type="EMBL" id="CP014143">
    <property type="protein sequence ID" value="AOS98748.1"/>
    <property type="molecule type" value="Genomic_DNA"/>
</dbReference>
<dbReference type="InterPro" id="IPR011856">
    <property type="entry name" value="tRNA_endonuc-like_dom_sf"/>
</dbReference>
<dbReference type="STRING" id="1769779.AUP74_03383"/>
<evidence type="ECO:0000313" key="3">
    <source>
        <dbReference type="EMBL" id="AOS98748.1"/>
    </source>
</evidence>
<dbReference type="NCBIfam" id="TIGR00252">
    <property type="entry name" value="YraN family protein"/>
    <property type="match status" value="1"/>
</dbReference>
<reference evidence="4" key="1">
    <citation type="submission" date="2016-01" db="EMBL/GenBank/DDBJ databases">
        <title>Complete genome sequence of Microbulbifer sp. CCB-MM1, a halophile isolated from Matang Mangrove Forest, Perak.</title>
        <authorList>
            <person name="Moh T.H."/>
            <person name="Dinesh B."/>
            <person name="Lau N.-S."/>
            <person name="Go F."/>
            <person name="Alexander Chong S.-C."/>
        </authorList>
    </citation>
    <scope>NUCLEOTIDE SEQUENCE [LARGE SCALE GENOMIC DNA]</scope>
    <source>
        <strain evidence="4">CCB-MM1</strain>
    </source>
</reference>
<dbReference type="Pfam" id="PF02021">
    <property type="entry name" value="UPF0102"/>
    <property type="match status" value="1"/>
</dbReference>
<dbReference type="InterPro" id="IPR003509">
    <property type="entry name" value="UPF0102_YraN-like"/>
</dbReference>
<accession>A0A1C9WC68</accession>
<keyword evidence="4" id="KW-1185">Reference proteome</keyword>
<dbReference type="PATRIC" id="fig|1769779.3.peg.3372"/>
<dbReference type="RefSeq" id="WP_226999837.1">
    <property type="nucleotide sequence ID" value="NZ_CP014143.1"/>
</dbReference>
<comment type="similarity">
    <text evidence="1 2">Belongs to the UPF0102 family.</text>
</comment>
<dbReference type="NCBIfam" id="NF009150">
    <property type="entry name" value="PRK12497.1-3"/>
    <property type="match status" value="1"/>
</dbReference>
<dbReference type="Proteomes" id="UP000095672">
    <property type="component" value="Chromosome"/>
</dbReference>
<sequence length="119" mass="13276">MTEAKSIGSRMEEAAAHYLAAAGLHIVESNFRTHCGEIDLVARDGDILVFVEVRYRRSRAFGGAAASVDRRKQQKLLIAANHYLQQKRLDCTCRFDVVAIDGVGSNQQIEWIKSAFEAH</sequence>
<evidence type="ECO:0000313" key="4">
    <source>
        <dbReference type="Proteomes" id="UP000095672"/>
    </source>
</evidence>
<name>A0A1C9WC68_9GAMM</name>
<dbReference type="KEGG" id="micc:AUP74_03383"/>
<evidence type="ECO:0000256" key="1">
    <source>
        <dbReference type="ARBA" id="ARBA00006738"/>
    </source>
</evidence>
<gene>
    <name evidence="3" type="ORF">AUP74_03383</name>
</gene>
<protein>
    <recommendedName>
        <fullName evidence="2">UPF0102 protein AUP74_03383</fullName>
    </recommendedName>
</protein>
<dbReference type="HAMAP" id="MF_00048">
    <property type="entry name" value="UPF0102"/>
    <property type="match status" value="1"/>
</dbReference>
<organism evidence="3 4">
    <name type="scientific">Microbulbifer aggregans</name>
    <dbReference type="NCBI Taxonomy" id="1769779"/>
    <lineage>
        <taxon>Bacteria</taxon>
        <taxon>Pseudomonadati</taxon>
        <taxon>Pseudomonadota</taxon>
        <taxon>Gammaproteobacteria</taxon>
        <taxon>Cellvibrionales</taxon>
        <taxon>Microbulbiferaceae</taxon>
        <taxon>Microbulbifer</taxon>
    </lineage>
</organism>
<dbReference type="InterPro" id="IPR011335">
    <property type="entry name" value="Restrct_endonuc-II-like"/>
</dbReference>
<dbReference type="PANTHER" id="PTHR34039:SF1">
    <property type="entry name" value="UPF0102 PROTEIN YRAN"/>
    <property type="match status" value="1"/>
</dbReference>
<dbReference type="PANTHER" id="PTHR34039">
    <property type="entry name" value="UPF0102 PROTEIN YRAN"/>
    <property type="match status" value="1"/>
</dbReference>